<dbReference type="InterPro" id="IPR000560">
    <property type="entry name" value="His_Pase_clade-2"/>
</dbReference>
<dbReference type="InterPro" id="IPR033379">
    <property type="entry name" value="Acid_Pase_AS"/>
</dbReference>
<proteinExistence type="inferred from homology"/>
<dbReference type="InterPro" id="IPR029033">
    <property type="entry name" value="His_PPase_superfam"/>
</dbReference>
<evidence type="ECO:0000313" key="3">
    <source>
        <dbReference type="EMBL" id="KAL0477283.1"/>
    </source>
</evidence>
<dbReference type="EMBL" id="JAOPGA020000158">
    <property type="protein sequence ID" value="KAL0477283.1"/>
    <property type="molecule type" value="Genomic_DNA"/>
</dbReference>
<dbReference type="Pfam" id="PF00328">
    <property type="entry name" value="His_Phos_2"/>
    <property type="match status" value="1"/>
</dbReference>
<dbReference type="Proteomes" id="UP001431209">
    <property type="component" value="Unassembled WGS sequence"/>
</dbReference>
<dbReference type="SUPFAM" id="SSF53254">
    <property type="entry name" value="Phosphoglycerate mutase-like"/>
    <property type="match status" value="1"/>
</dbReference>
<sequence>MIQKFRQLKQRLSKMNKSLLAFLIASSLLYLIATVVARSSGIKERIHSLSNDQTKDVKLVVVVTRHGDRTPIFNFKPENLESDTWGCDLPATIEAVPFQIFDEKATQPRLYRKIYKKDIESFKGNCASGQLTIQGMRQHFALGEKLRNKYKSLLEQVELKYGSKQVYVESSDIPRTFLSAQSQLLSLFPPKPSTSLLTDEIIPILTTELTVTDFFPNRNKCPKVGLIETEVQKSKPYQDFEKSVSAFKSDLSRRLKYTNATISSFPKWSQIYDNFYCRRAHKYPLPEGFSEEYVDQIIQVAEKEYTFVLQDREYVELGMGPLFTRIKTLLTNRVTEVDLDLKYALFSGHDTTIAPLLALFGLYDGHWPPYASNLVFELSQSYETLEYSLKLIYNDKELTIPGCSQDNRCPWKIFDQITKRFEIKDQDELVKRCKL</sequence>
<evidence type="ECO:0000256" key="2">
    <source>
        <dbReference type="ARBA" id="ARBA00022801"/>
    </source>
</evidence>
<keyword evidence="4" id="KW-1185">Reference proteome</keyword>
<name>A0AAW2YJT5_9EUKA</name>
<dbReference type="AlphaFoldDB" id="A0AAW2YJT5"/>
<evidence type="ECO:0000256" key="1">
    <source>
        <dbReference type="ARBA" id="ARBA00005375"/>
    </source>
</evidence>
<organism evidence="3 4">
    <name type="scientific">Acrasis kona</name>
    <dbReference type="NCBI Taxonomy" id="1008807"/>
    <lineage>
        <taxon>Eukaryota</taxon>
        <taxon>Discoba</taxon>
        <taxon>Heterolobosea</taxon>
        <taxon>Tetramitia</taxon>
        <taxon>Eutetramitia</taxon>
        <taxon>Acrasidae</taxon>
        <taxon>Acrasis</taxon>
    </lineage>
</organism>
<dbReference type="Gene3D" id="3.40.50.1240">
    <property type="entry name" value="Phosphoglycerate mutase-like"/>
    <property type="match status" value="1"/>
</dbReference>
<dbReference type="PANTHER" id="PTHR11567">
    <property type="entry name" value="ACID PHOSPHATASE-RELATED"/>
    <property type="match status" value="1"/>
</dbReference>
<gene>
    <name evidence="3" type="ORF">AKO1_005490</name>
</gene>
<keyword evidence="2" id="KW-0378">Hydrolase</keyword>
<reference evidence="3 4" key="1">
    <citation type="submission" date="2024-03" db="EMBL/GenBank/DDBJ databases">
        <title>The Acrasis kona genome and developmental transcriptomes reveal deep origins of eukaryotic multicellular pathways.</title>
        <authorList>
            <person name="Sheikh S."/>
            <person name="Fu C.-J."/>
            <person name="Brown M.W."/>
            <person name="Baldauf S.L."/>
        </authorList>
    </citation>
    <scope>NUCLEOTIDE SEQUENCE [LARGE SCALE GENOMIC DNA]</scope>
    <source>
        <strain evidence="3 4">ATCC MYA-3509</strain>
    </source>
</reference>
<accession>A0AAW2YJT5</accession>
<dbReference type="PANTHER" id="PTHR11567:SF110">
    <property type="entry name" value="2-PHOSPHOXYLOSE PHOSPHATASE 1"/>
    <property type="match status" value="1"/>
</dbReference>
<dbReference type="InterPro" id="IPR050645">
    <property type="entry name" value="Histidine_acid_phosphatase"/>
</dbReference>
<comment type="caution">
    <text evidence="3">The sequence shown here is derived from an EMBL/GenBank/DDBJ whole genome shotgun (WGS) entry which is preliminary data.</text>
</comment>
<dbReference type="CDD" id="cd07061">
    <property type="entry name" value="HP_HAP_like"/>
    <property type="match status" value="1"/>
</dbReference>
<protein>
    <submittedName>
        <fullName evidence="3">Cf60</fullName>
    </submittedName>
</protein>
<evidence type="ECO:0000313" key="4">
    <source>
        <dbReference type="Proteomes" id="UP001431209"/>
    </source>
</evidence>
<comment type="similarity">
    <text evidence="1">Belongs to the histidine acid phosphatase family.</text>
</comment>
<dbReference type="GO" id="GO:0016791">
    <property type="term" value="F:phosphatase activity"/>
    <property type="evidence" value="ECO:0007669"/>
    <property type="project" value="TreeGrafter"/>
</dbReference>
<dbReference type="PROSITE" id="PS00616">
    <property type="entry name" value="HIS_ACID_PHOSPHAT_1"/>
    <property type="match status" value="1"/>
</dbReference>